<evidence type="ECO:0000313" key="2">
    <source>
        <dbReference type="EMBL" id="MBO3117071.1"/>
    </source>
</evidence>
<proteinExistence type="predicted"/>
<reference evidence="2 3" key="1">
    <citation type="submission" date="2021-03" db="EMBL/GenBank/DDBJ databases">
        <title>Winogradskyella sp. nov., isolated from costal sediment.</title>
        <authorList>
            <person name="Gao C."/>
        </authorList>
    </citation>
    <scope>NUCLEOTIDE SEQUENCE [LARGE SCALE GENOMIC DNA]</scope>
    <source>
        <strain evidence="2 3">DF17</strain>
    </source>
</reference>
<feature type="domain" description="Putative auto-transporter adhesin head GIN" evidence="1">
    <location>
        <begin position="49"/>
        <end position="237"/>
    </location>
</feature>
<gene>
    <name evidence="2" type="ORF">J4050_09945</name>
</gene>
<accession>A0ABS3T5C8</accession>
<name>A0ABS3T5C8_9FLAO</name>
<evidence type="ECO:0000259" key="1">
    <source>
        <dbReference type="Pfam" id="PF10988"/>
    </source>
</evidence>
<dbReference type="Pfam" id="PF10988">
    <property type="entry name" value="DUF2807"/>
    <property type="match status" value="1"/>
</dbReference>
<dbReference type="Gene3D" id="2.160.20.120">
    <property type="match status" value="1"/>
</dbReference>
<dbReference type="EMBL" id="JAGEVF010000007">
    <property type="protein sequence ID" value="MBO3117071.1"/>
    <property type="molecule type" value="Genomic_DNA"/>
</dbReference>
<protein>
    <submittedName>
        <fullName evidence="2">DUF2807 domain-containing protein</fullName>
    </submittedName>
</protein>
<dbReference type="RefSeq" id="WP_208154432.1">
    <property type="nucleotide sequence ID" value="NZ_JAGEVF010000007.1"/>
</dbReference>
<evidence type="ECO:0000313" key="3">
    <source>
        <dbReference type="Proteomes" id="UP000676776"/>
    </source>
</evidence>
<dbReference type="Proteomes" id="UP000676776">
    <property type="component" value="Unassembled WGS sequence"/>
</dbReference>
<comment type="caution">
    <text evidence="2">The sequence shown here is derived from an EMBL/GenBank/DDBJ whole genome shotgun (WGS) entry which is preliminary data.</text>
</comment>
<sequence length="257" mass="28812">MIRRRLYTCKWIFVVSFTICLLWSCDSRNALDCFQTSGSTVTEELNLGPFNRVVVNRDIELIISESLDYKVIIETGKNLINDVNAEVIGDRLILTDYNTCNFVRDYGITKIRVETPNLTEIRSSTQYEIKSDGVLNFQDVTLISEDANEESAFTVGDFRLTLDSENVTIISNNIAFFYLDGEAENIDIGFFSGSGRFEGANLFAKNINVSHRGSNDMIVNPQQSLTGELRGTGNLISVSVPPLVDINQIYTGQLIFN</sequence>
<dbReference type="InterPro" id="IPR021255">
    <property type="entry name" value="DUF2807"/>
</dbReference>
<organism evidence="2 3">
    <name type="scientific">Winogradskyella pelagia</name>
    <dbReference type="NCBI Taxonomy" id="2819984"/>
    <lineage>
        <taxon>Bacteria</taxon>
        <taxon>Pseudomonadati</taxon>
        <taxon>Bacteroidota</taxon>
        <taxon>Flavobacteriia</taxon>
        <taxon>Flavobacteriales</taxon>
        <taxon>Flavobacteriaceae</taxon>
        <taxon>Winogradskyella</taxon>
    </lineage>
</organism>
<keyword evidence="3" id="KW-1185">Reference proteome</keyword>